<feature type="non-terminal residue" evidence="3">
    <location>
        <position position="1"/>
    </location>
</feature>
<dbReference type="PANTHER" id="PTHR43591">
    <property type="entry name" value="METHYLTRANSFERASE"/>
    <property type="match status" value="1"/>
</dbReference>
<dbReference type="InterPro" id="IPR013216">
    <property type="entry name" value="Methyltransf_11"/>
</dbReference>
<proteinExistence type="predicted"/>
<dbReference type="CDD" id="cd02440">
    <property type="entry name" value="AdoMet_MTases"/>
    <property type="match status" value="1"/>
</dbReference>
<dbReference type="GO" id="GO:0008757">
    <property type="term" value="F:S-adenosylmethionine-dependent methyltransferase activity"/>
    <property type="evidence" value="ECO:0007669"/>
    <property type="project" value="InterPro"/>
</dbReference>
<evidence type="ECO:0000313" key="3">
    <source>
        <dbReference type="EMBL" id="SVD36353.1"/>
    </source>
</evidence>
<dbReference type="Gene3D" id="3.40.50.150">
    <property type="entry name" value="Vaccinia Virus protein VP39"/>
    <property type="match status" value="1"/>
</dbReference>
<evidence type="ECO:0000259" key="2">
    <source>
        <dbReference type="Pfam" id="PF08241"/>
    </source>
</evidence>
<name>A0A382UQ20_9ZZZZ</name>
<gene>
    <name evidence="3" type="ORF">METZ01_LOCUS389207</name>
</gene>
<dbReference type="SUPFAM" id="SSF53335">
    <property type="entry name" value="S-adenosyl-L-methionine-dependent methyltransferases"/>
    <property type="match status" value="1"/>
</dbReference>
<evidence type="ECO:0000256" key="1">
    <source>
        <dbReference type="SAM" id="MobiDB-lite"/>
    </source>
</evidence>
<dbReference type="AlphaFoldDB" id="A0A382UQ20"/>
<feature type="non-terminal residue" evidence="3">
    <location>
        <position position="291"/>
    </location>
</feature>
<dbReference type="InterPro" id="IPR029063">
    <property type="entry name" value="SAM-dependent_MTases_sf"/>
</dbReference>
<feature type="region of interest" description="Disordered" evidence="1">
    <location>
        <begin position="1"/>
        <end position="22"/>
    </location>
</feature>
<organism evidence="3">
    <name type="scientific">marine metagenome</name>
    <dbReference type="NCBI Taxonomy" id="408172"/>
    <lineage>
        <taxon>unclassified sequences</taxon>
        <taxon>metagenomes</taxon>
        <taxon>ecological metagenomes</taxon>
    </lineage>
</organism>
<accession>A0A382UQ20</accession>
<feature type="domain" description="Methyltransferase type 11" evidence="2">
    <location>
        <begin position="118"/>
        <end position="211"/>
    </location>
</feature>
<protein>
    <recommendedName>
        <fullName evidence="2">Methyltransferase type 11 domain-containing protein</fullName>
    </recommendedName>
</protein>
<dbReference type="EMBL" id="UINC01145929">
    <property type="protein sequence ID" value="SVD36353.1"/>
    <property type="molecule type" value="Genomic_DNA"/>
</dbReference>
<dbReference type="Pfam" id="PF08241">
    <property type="entry name" value="Methyltransf_11"/>
    <property type="match status" value="1"/>
</dbReference>
<sequence>RRCSSGSNRETRRSNRNTRRSNRYTALLSVRQLLGRGRACSGETQNHHYRKPTHPHIANISAPTQQASLGETMEDRRVEQEIKFQDGESYEPWMGVWTQLVGDQFLDWLSPETAKTWLDIGCGNGAFTEQIYKQQDPSEIQAIDPSSEQIDFASKRIVSEKVSFQVGDAMNLEFEADRFDYATMALVLFFVPDPEVGVSEMIRVVKPGGVISAYVWDIFGGGLPMEPINAQLRVLDIPHPVAPSAEVSGIDSLESIWLEAGLKEVEVKQISVDRNFENFEQFWNLSHNSPS</sequence>
<reference evidence="3" key="1">
    <citation type="submission" date="2018-05" db="EMBL/GenBank/DDBJ databases">
        <authorList>
            <person name="Lanie J.A."/>
            <person name="Ng W.-L."/>
            <person name="Kazmierczak K.M."/>
            <person name="Andrzejewski T.M."/>
            <person name="Davidsen T.M."/>
            <person name="Wayne K.J."/>
            <person name="Tettelin H."/>
            <person name="Glass J.I."/>
            <person name="Rusch D."/>
            <person name="Podicherti R."/>
            <person name="Tsui H.-C.T."/>
            <person name="Winkler M.E."/>
        </authorList>
    </citation>
    <scope>NUCLEOTIDE SEQUENCE</scope>
</reference>